<organism evidence="6 7">
    <name type="scientific">Marinobacter qingdaonensis</name>
    <dbReference type="NCBI Taxonomy" id="3108486"/>
    <lineage>
        <taxon>Bacteria</taxon>
        <taxon>Pseudomonadati</taxon>
        <taxon>Pseudomonadota</taxon>
        <taxon>Gammaproteobacteria</taxon>
        <taxon>Pseudomonadales</taxon>
        <taxon>Marinobacteraceae</taxon>
        <taxon>Marinobacter</taxon>
    </lineage>
</organism>
<dbReference type="PROSITE" id="PS51669">
    <property type="entry name" value="4FE4S_MOW_BIS_MGD"/>
    <property type="match status" value="1"/>
</dbReference>
<dbReference type="Pfam" id="PF00384">
    <property type="entry name" value="Molybdopterin"/>
    <property type="match status" value="1"/>
</dbReference>
<dbReference type="Gene3D" id="2.40.40.20">
    <property type="match status" value="1"/>
</dbReference>
<dbReference type="Gene3D" id="3.40.50.740">
    <property type="match status" value="1"/>
</dbReference>
<evidence type="ECO:0000256" key="2">
    <source>
        <dbReference type="ARBA" id="ARBA00022723"/>
    </source>
</evidence>
<evidence type="ECO:0000256" key="3">
    <source>
        <dbReference type="ARBA" id="ARBA00023004"/>
    </source>
</evidence>
<gene>
    <name evidence="6" type="ORF">U5822_03495</name>
</gene>
<protein>
    <submittedName>
        <fullName evidence="6">Molybdopterin-dependent oxidoreductase</fullName>
    </submittedName>
</protein>
<dbReference type="RefSeq" id="WP_322856875.1">
    <property type="nucleotide sequence ID" value="NZ_JAYDCJ010000003.1"/>
</dbReference>
<keyword evidence="3" id="KW-0408">Iron</keyword>
<dbReference type="PANTHER" id="PTHR43742">
    <property type="entry name" value="TRIMETHYLAMINE-N-OXIDE REDUCTASE"/>
    <property type="match status" value="1"/>
</dbReference>
<feature type="domain" description="4Fe-4S Mo/W bis-MGD-type" evidence="5">
    <location>
        <begin position="3"/>
        <end position="59"/>
    </location>
</feature>
<evidence type="ECO:0000259" key="5">
    <source>
        <dbReference type="PROSITE" id="PS51669"/>
    </source>
</evidence>
<dbReference type="InterPro" id="IPR006963">
    <property type="entry name" value="Mopterin_OxRdtase_4Fe-4S_dom"/>
</dbReference>
<accession>A0ABU5NV69</accession>
<name>A0ABU5NV69_9GAMM</name>
<evidence type="ECO:0000313" key="6">
    <source>
        <dbReference type="EMBL" id="MEA1079713.1"/>
    </source>
</evidence>
<evidence type="ECO:0000256" key="4">
    <source>
        <dbReference type="ARBA" id="ARBA00023014"/>
    </source>
</evidence>
<dbReference type="Pfam" id="PF01568">
    <property type="entry name" value="Molydop_binding"/>
    <property type="match status" value="1"/>
</dbReference>
<dbReference type="PANTHER" id="PTHR43742:SF2">
    <property type="entry name" value="ASSIMILATORY NITRATE REDUCTASE CATALYTIC SUBUNIT"/>
    <property type="match status" value="1"/>
</dbReference>
<comment type="caution">
    <text evidence="6">The sequence shown here is derived from an EMBL/GenBank/DDBJ whole genome shotgun (WGS) entry which is preliminary data.</text>
</comment>
<dbReference type="Gene3D" id="2.20.25.90">
    <property type="entry name" value="ADC-like domains"/>
    <property type="match status" value="1"/>
</dbReference>
<evidence type="ECO:0000256" key="1">
    <source>
        <dbReference type="ARBA" id="ARBA00010312"/>
    </source>
</evidence>
<dbReference type="Proteomes" id="UP001305746">
    <property type="component" value="Unassembled WGS sequence"/>
</dbReference>
<comment type="similarity">
    <text evidence="1">Belongs to the prokaryotic molybdopterin-containing oxidoreductase family.</text>
</comment>
<dbReference type="InterPro" id="IPR006656">
    <property type="entry name" value="Mopterin_OxRdtase"/>
</dbReference>
<dbReference type="InterPro" id="IPR006657">
    <property type="entry name" value="MoPterin_dinucl-bd_dom"/>
</dbReference>
<sequence>MDNGIHYRTCHLCEAMCGVAIEVSDGTIQSIRGDDQDPLSRGHICPKAVALKDLHEDPDRLRKPIRRTDQGWQEMEWDDAFRLVADRLHKTRTEYGRNSLGVYLGNPNVHNHGSLVATLPFLRALGTQNRFSATSNDQLPHMLASLEMFGHQILFPIPDIDNTDLFICIGANPMASNGSLMTVPDVRGRIKRLQDRGGKLIVIDPRRTETGKLADEFHFIRPGSDALLLMAMVQTLFDEDLVNLGQVERLTKDVDLLRLAALPFTPEAVAGHTGVAADQIRELARQLARTRKAALYTRMGTSTQAFGGLATWLAYCLNILTGKLDTPGAMLFSQPAIDLITLGAMAGQNGHVGKRFSRVKGLPEFGGEYPASTMADEMLTPGEGQIRAFVTVAGNPVLSNPNGKRLEQALSGLDFMVSVDYYLNETTRHADVILPPTAALERSHYDLIFSLFAVRNTAKYSDPLFDAGPDSRHDWQILLELAHRLEKHRQGGRLPLRSELGWRAFKQLGPDPILDVLLRTGPYGANTGRLRGLAEPAVDLVLDLLPPRNPLRGLAKLSPLNRHWQALPKGLSIAALRDNPNGVDLGPLQPSLPDRLFTRDGMINLAPRRYLQDVERLHRHLVQPVADELRLIGRRHVRSNNSWMHNSHRLVKGKDRCTLIIHPRDASRLGLQAGDSAQVTADDRQIVVPVEITDEIMPGVVSIPHGWGHDRPGTGQSVATSHAGASINDLLSDQQVDPLIGTSVLNGQAVAVKVWRPERHRKPA</sequence>
<dbReference type="EMBL" id="JAYDCJ010000003">
    <property type="protein sequence ID" value="MEA1079713.1"/>
    <property type="molecule type" value="Genomic_DNA"/>
</dbReference>
<proteinExistence type="inferred from homology"/>
<dbReference type="InterPro" id="IPR050612">
    <property type="entry name" value="Prok_Mopterin_Oxidored"/>
</dbReference>
<dbReference type="Pfam" id="PF04879">
    <property type="entry name" value="Molybdop_Fe4S4"/>
    <property type="match status" value="1"/>
</dbReference>
<keyword evidence="7" id="KW-1185">Reference proteome</keyword>
<dbReference type="SUPFAM" id="SSF50692">
    <property type="entry name" value="ADC-like"/>
    <property type="match status" value="1"/>
</dbReference>
<dbReference type="SUPFAM" id="SSF53706">
    <property type="entry name" value="Formate dehydrogenase/DMSO reductase, domains 1-3"/>
    <property type="match status" value="1"/>
</dbReference>
<evidence type="ECO:0000313" key="7">
    <source>
        <dbReference type="Proteomes" id="UP001305746"/>
    </source>
</evidence>
<reference evidence="6 7" key="1">
    <citation type="submission" date="2023-12" db="EMBL/GenBank/DDBJ databases">
        <title>Marinobacter qingdaonensis sp. nov., isolated from the intertidal sediment of Qingdao, PR China.</title>
        <authorList>
            <person name="Li Y."/>
        </authorList>
    </citation>
    <scope>NUCLEOTIDE SEQUENCE [LARGE SCALE GENOMIC DNA]</scope>
    <source>
        <strain evidence="6 7">ASW11-75</strain>
    </source>
</reference>
<keyword evidence="2" id="KW-0479">Metal-binding</keyword>
<dbReference type="SMART" id="SM00926">
    <property type="entry name" value="Molybdop_Fe4S4"/>
    <property type="match status" value="1"/>
</dbReference>
<dbReference type="Gene3D" id="3.40.228.10">
    <property type="entry name" value="Dimethylsulfoxide Reductase, domain 2"/>
    <property type="match status" value="1"/>
</dbReference>
<keyword evidence="4" id="KW-0411">Iron-sulfur</keyword>
<dbReference type="InterPro" id="IPR009010">
    <property type="entry name" value="Asp_de-COase-like_dom_sf"/>
</dbReference>